<accession>A0ABN8M7N4</accession>
<dbReference type="Proteomes" id="UP001159427">
    <property type="component" value="Unassembled WGS sequence"/>
</dbReference>
<evidence type="ECO:0008006" key="6">
    <source>
        <dbReference type="Google" id="ProtNLM"/>
    </source>
</evidence>
<dbReference type="Pfam" id="PF13561">
    <property type="entry name" value="adh_short_C2"/>
    <property type="match status" value="1"/>
</dbReference>
<evidence type="ECO:0000256" key="1">
    <source>
        <dbReference type="ARBA" id="ARBA00005194"/>
    </source>
</evidence>
<dbReference type="PRINTS" id="PR00081">
    <property type="entry name" value="GDHRDH"/>
</dbReference>
<evidence type="ECO:0000256" key="2">
    <source>
        <dbReference type="ARBA" id="ARBA00006484"/>
    </source>
</evidence>
<sequence length="268" mass="28543">MSGTQAWSFSNQKIINNAFVSEGGASGIGRAVCQALATEGAGVVVTDLNSQGTQETVDSLSQHASLKHKNYSLDVSSGEEIHKVLEYIISGYKKPPCILVNCAGITSDEFLLKMDEEKFDKVIKVNLKGTFLMTQAVAKVMVDQGVKNGSIVNLASIVGNLCVGNLGQVNYAASKAGVEGLTRSCAKELAKFGVRCNAVLPGFIETPMTEAVPEKVIEKLKKQVPMLRLGQPSAKKIHHVADVVTFLASDRSSYITGASIEVTGTVYM</sequence>
<evidence type="ECO:0000256" key="3">
    <source>
        <dbReference type="ARBA" id="ARBA00023002"/>
    </source>
</evidence>
<dbReference type="InterPro" id="IPR002347">
    <property type="entry name" value="SDR_fam"/>
</dbReference>
<protein>
    <recommendedName>
        <fullName evidence="6">Estradiol 17-beta-dehydrogenase 8</fullName>
    </recommendedName>
</protein>
<keyword evidence="5" id="KW-1185">Reference proteome</keyword>
<gene>
    <name evidence="4" type="ORF">PEVE_00021274</name>
</gene>
<dbReference type="PANTHER" id="PTHR42760">
    <property type="entry name" value="SHORT-CHAIN DEHYDROGENASES/REDUCTASES FAMILY MEMBER"/>
    <property type="match status" value="1"/>
</dbReference>
<dbReference type="Gene3D" id="3.40.50.720">
    <property type="entry name" value="NAD(P)-binding Rossmann-like Domain"/>
    <property type="match status" value="1"/>
</dbReference>
<reference evidence="4 5" key="1">
    <citation type="submission" date="2022-05" db="EMBL/GenBank/DDBJ databases">
        <authorList>
            <consortium name="Genoscope - CEA"/>
            <person name="William W."/>
        </authorList>
    </citation>
    <scope>NUCLEOTIDE SEQUENCE [LARGE SCALE GENOMIC DNA]</scope>
</reference>
<name>A0ABN8M7N4_9CNID</name>
<comment type="similarity">
    <text evidence="2">Belongs to the short-chain dehydrogenases/reductases (SDR) family.</text>
</comment>
<dbReference type="InterPro" id="IPR036291">
    <property type="entry name" value="NAD(P)-bd_dom_sf"/>
</dbReference>
<evidence type="ECO:0000313" key="5">
    <source>
        <dbReference type="Proteomes" id="UP001159427"/>
    </source>
</evidence>
<dbReference type="PRINTS" id="PR00080">
    <property type="entry name" value="SDRFAMILY"/>
</dbReference>
<dbReference type="SUPFAM" id="SSF51735">
    <property type="entry name" value="NAD(P)-binding Rossmann-fold domains"/>
    <property type="match status" value="1"/>
</dbReference>
<evidence type="ECO:0000313" key="4">
    <source>
        <dbReference type="EMBL" id="CAH3024004.1"/>
    </source>
</evidence>
<dbReference type="EMBL" id="CALNXI010000285">
    <property type="protein sequence ID" value="CAH3024004.1"/>
    <property type="molecule type" value="Genomic_DNA"/>
</dbReference>
<dbReference type="PANTHER" id="PTHR42760:SF83">
    <property type="entry name" value="(3R)-3-HYDROXYACYL-COA DEHYDROGENASE"/>
    <property type="match status" value="1"/>
</dbReference>
<feature type="non-terminal residue" evidence="4">
    <location>
        <position position="268"/>
    </location>
</feature>
<keyword evidence="3" id="KW-0560">Oxidoreductase</keyword>
<proteinExistence type="inferred from homology"/>
<organism evidence="4 5">
    <name type="scientific">Porites evermanni</name>
    <dbReference type="NCBI Taxonomy" id="104178"/>
    <lineage>
        <taxon>Eukaryota</taxon>
        <taxon>Metazoa</taxon>
        <taxon>Cnidaria</taxon>
        <taxon>Anthozoa</taxon>
        <taxon>Hexacorallia</taxon>
        <taxon>Scleractinia</taxon>
        <taxon>Fungiina</taxon>
        <taxon>Poritidae</taxon>
        <taxon>Porites</taxon>
    </lineage>
</organism>
<comment type="pathway">
    <text evidence="1">Lipid metabolism; fatty acid biosynthesis.</text>
</comment>
<comment type="caution">
    <text evidence="4">The sequence shown here is derived from an EMBL/GenBank/DDBJ whole genome shotgun (WGS) entry which is preliminary data.</text>
</comment>